<evidence type="ECO:0000256" key="1">
    <source>
        <dbReference type="SAM" id="MobiDB-lite"/>
    </source>
</evidence>
<accession>A0AAV9BYQ0</accession>
<keyword evidence="3" id="KW-1185">Reference proteome</keyword>
<name>A0AAV9BYQ0_ACOGR</name>
<gene>
    <name evidence="2" type="ORF">QJS04_geneDACA002780</name>
</gene>
<feature type="region of interest" description="Disordered" evidence="1">
    <location>
        <begin position="1"/>
        <end position="25"/>
    </location>
</feature>
<dbReference type="Proteomes" id="UP001179952">
    <property type="component" value="Unassembled WGS sequence"/>
</dbReference>
<reference evidence="2" key="1">
    <citation type="journal article" date="2023" name="Nat. Commun.">
        <title>Diploid and tetraploid genomes of Acorus and the evolution of monocots.</title>
        <authorList>
            <person name="Ma L."/>
            <person name="Liu K.W."/>
            <person name="Li Z."/>
            <person name="Hsiao Y.Y."/>
            <person name="Qi Y."/>
            <person name="Fu T."/>
            <person name="Tang G.D."/>
            <person name="Zhang D."/>
            <person name="Sun W.H."/>
            <person name="Liu D.K."/>
            <person name="Li Y."/>
            <person name="Chen G.Z."/>
            <person name="Liu X.D."/>
            <person name="Liao X.Y."/>
            <person name="Jiang Y.T."/>
            <person name="Yu X."/>
            <person name="Hao Y."/>
            <person name="Huang J."/>
            <person name="Zhao X.W."/>
            <person name="Ke S."/>
            <person name="Chen Y.Y."/>
            <person name="Wu W.L."/>
            <person name="Hsu J.L."/>
            <person name="Lin Y.F."/>
            <person name="Huang M.D."/>
            <person name="Li C.Y."/>
            <person name="Huang L."/>
            <person name="Wang Z.W."/>
            <person name="Zhao X."/>
            <person name="Zhong W.Y."/>
            <person name="Peng D.H."/>
            <person name="Ahmad S."/>
            <person name="Lan S."/>
            <person name="Zhang J.S."/>
            <person name="Tsai W.C."/>
            <person name="Van de Peer Y."/>
            <person name="Liu Z.J."/>
        </authorList>
    </citation>
    <scope>NUCLEOTIDE SEQUENCE</scope>
    <source>
        <strain evidence="2">SCP</strain>
    </source>
</reference>
<reference evidence="2" key="2">
    <citation type="submission" date="2023-06" db="EMBL/GenBank/DDBJ databases">
        <authorList>
            <person name="Ma L."/>
            <person name="Liu K.-W."/>
            <person name="Li Z."/>
            <person name="Hsiao Y.-Y."/>
            <person name="Qi Y."/>
            <person name="Fu T."/>
            <person name="Tang G."/>
            <person name="Zhang D."/>
            <person name="Sun W.-H."/>
            <person name="Liu D.-K."/>
            <person name="Li Y."/>
            <person name="Chen G.-Z."/>
            <person name="Liu X.-D."/>
            <person name="Liao X.-Y."/>
            <person name="Jiang Y.-T."/>
            <person name="Yu X."/>
            <person name="Hao Y."/>
            <person name="Huang J."/>
            <person name="Zhao X.-W."/>
            <person name="Ke S."/>
            <person name="Chen Y.-Y."/>
            <person name="Wu W.-L."/>
            <person name="Hsu J.-L."/>
            <person name="Lin Y.-F."/>
            <person name="Huang M.-D."/>
            <person name="Li C.-Y."/>
            <person name="Huang L."/>
            <person name="Wang Z.-W."/>
            <person name="Zhao X."/>
            <person name="Zhong W.-Y."/>
            <person name="Peng D.-H."/>
            <person name="Ahmad S."/>
            <person name="Lan S."/>
            <person name="Zhang J.-S."/>
            <person name="Tsai W.-C."/>
            <person name="Van De Peer Y."/>
            <person name="Liu Z.-J."/>
        </authorList>
    </citation>
    <scope>NUCLEOTIDE SEQUENCE</scope>
    <source>
        <strain evidence="2">SCP</strain>
        <tissue evidence="2">Leaves</tissue>
    </source>
</reference>
<comment type="caution">
    <text evidence="2">The sequence shown here is derived from an EMBL/GenBank/DDBJ whole genome shotgun (WGS) entry which is preliminary data.</text>
</comment>
<sequence length="167" mass="18801">MSHGEVRLPWTPTRAAPANNAEIRRDPTELRKKMMVRTTSPPRVPRSEKVRPRRVQAVTKAVVIGEGGFICPGKEYADLYPKAEKTFTLVSRAFHPPPVVDNVSPYSSIENIAVQKLTPEYKIGMERLVKSKAPPMKASELWKDKPALLLRLWVKGKVVQKKPLTPV</sequence>
<protein>
    <submittedName>
        <fullName evidence="2">Uncharacterized protein</fullName>
    </submittedName>
</protein>
<dbReference type="EMBL" id="JAUJYN010000001">
    <property type="protein sequence ID" value="KAK1281451.1"/>
    <property type="molecule type" value="Genomic_DNA"/>
</dbReference>
<organism evidence="2 3">
    <name type="scientific">Acorus gramineus</name>
    <name type="common">Dwarf sweet flag</name>
    <dbReference type="NCBI Taxonomy" id="55184"/>
    <lineage>
        <taxon>Eukaryota</taxon>
        <taxon>Viridiplantae</taxon>
        <taxon>Streptophyta</taxon>
        <taxon>Embryophyta</taxon>
        <taxon>Tracheophyta</taxon>
        <taxon>Spermatophyta</taxon>
        <taxon>Magnoliopsida</taxon>
        <taxon>Liliopsida</taxon>
        <taxon>Acoraceae</taxon>
        <taxon>Acorus</taxon>
    </lineage>
</organism>
<evidence type="ECO:0000313" key="3">
    <source>
        <dbReference type="Proteomes" id="UP001179952"/>
    </source>
</evidence>
<proteinExistence type="predicted"/>
<evidence type="ECO:0000313" key="2">
    <source>
        <dbReference type="EMBL" id="KAK1281451.1"/>
    </source>
</evidence>
<dbReference type="AlphaFoldDB" id="A0AAV9BYQ0"/>